<comment type="caution">
    <text evidence="2">The sequence shown here is derived from an EMBL/GenBank/DDBJ whole genome shotgun (WGS) entry which is preliminary data.</text>
</comment>
<organism evidence="2 3">
    <name type="scientific">Hansschlegelia zhihuaiae</name>
    <dbReference type="NCBI Taxonomy" id="405005"/>
    <lineage>
        <taxon>Bacteria</taxon>
        <taxon>Pseudomonadati</taxon>
        <taxon>Pseudomonadota</taxon>
        <taxon>Alphaproteobacteria</taxon>
        <taxon>Hyphomicrobiales</taxon>
        <taxon>Methylopilaceae</taxon>
        <taxon>Hansschlegelia</taxon>
    </lineage>
</organism>
<evidence type="ECO:0000259" key="1">
    <source>
        <dbReference type="Pfam" id="PF13514"/>
    </source>
</evidence>
<evidence type="ECO:0000313" key="2">
    <source>
        <dbReference type="EMBL" id="RXF74479.1"/>
    </source>
</evidence>
<dbReference type="InterPro" id="IPR027417">
    <property type="entry name" value="P-loop_NTPase"/>
</dbReference>
<protein>
    <submittedName>
        <fullName evidence="2">Chromosome segregation protein SMC</fullName>
    </submittedName>
</protein>
<dbReference type="SUPFAM" id="SSF52540">
    <property type="entry name" value="P-loop containing nucleoside triphosphate hydrolases"/>
    <property type="match status" value="1"/>
</dbReference>
<name>A0A4Q0MN31_9HYPH</name>
<gene>
    <name evidence="2" type="ORF">EK403_05635</name>
</gene>
<keyword evidence="3" id="KW-1185">Reference proteome</keyword>
<dbReference type="Proteomes" id="UP000289708">
    <property type="component" value="Unassembled WGS sequence"/>
</dbReference>
<dbReference type="EMBL" id="RYFI01000004">
    <property type="protein sequence ID" value="RXF74479.1"/>
    <property type="molecule type" value="Genomic_DNA"/>
</dbReference>
<accession>A0A4Q0MN31</accession>
<reference evidence="2 3" key="1">
    <citation type="submission" date="2018-12" db="EMBL/GenBank/DDBJ databases">
        <title>bacterium Hansschlegelia zhihuaiae S113.</title>
        <authorList>
            <person name="He J."/>
        </authorList>
    </citation>
    <scope>NUCLEOTIDE SEQUENCE [LARGE SCALE GENOMIC DNA]</scope>
    <source>
        <strain evidence="2 3">S 113</strain>
    </source>
</reference>
<dbReference type="Gene3D" id="3.40.50.300">
    <property type="entry name" value="P-loop containing nucleotide triphosphate hydrolases"/>
    <property type="match status" value="1"/>
</dbReference>
<dbReference type="PANTHER" id="PTHR41259">
    <property type="entry name" value="DOUBLE-STRAND BREAK REPAIR RAD50 ATPASE, PUTATIVE-RELATED"/>
    <property type="match status" value="1"/>
</dbReference>
<feature type="non-terminal residue" evidence="2">
    <location>
        <position position="136"/>
    </location>
</feature>
<feature type="domain" description="YhaN AAA" evidence="1">
    <location>
        <begin position="1"/>
        <end position="136"/>
    </location>
</feature>
<sequence length="136" mass="14902">MRLLRLDLEKYGVFEGRSLDFRPDAKLHVVFGPNEAGKSSALAAVSDLLFGFPERTDFAFRHATGNLRLGAHIVAADGREATFRRRKGRAGTILDSDDKALPDDLLAPFLGGLSREVFERAFGLTTRALREGGEAL</sequence>
<evidence type="ECO:0000313" key="3">
    <source>
        <dbReference type="Proteomes" id="UP000289708"/>
    </source>
</evidence>
<dbReference type="PANTHER" id="PTHR41259:SF1">
    <property type="entry name" value="DOUBLE-STRAND BREAK REPAIR RAD50 ATPASE, PUTATIVE-RELATED"/>
    <property type="match status" value="1"/>
</dbReference>
<proteinExistence type="predicted"/>
<dbReference type="RefSeq" id="WP_164919507.1">
    <property type="nucleotide sequence ID" value="NZ_RYFI01000004.1"/>
</dbReference>
<dbReference type="AlphaFoldDB" id="A0A4Q0MN31"/>
<dbReference type="Pfam" id="PF13514">
    <property type="entry name" value="AAA_27"/>
    <property type="match status" value="1"/>
</dbReference>
<dbReference type="InterPro" id="IPR038734">
    <property type="entry name" value="YhaN_AAA"/>
</dbReference>